<dbReference type="EMBL" id="QGKY02000089">
    <property type="protein sequence ID" value="KAF2609754.1"/>
    <property type="molecule type" value="Genomic_DNA"/>
</dbReference>
<evidence type="ECO:0000313" key="1">
    <source>
        <dbReference type="EMBL" id="KAF2609754.1"/>
    </source>
</evidence>
<dbReference type="EMBL" id="QGKV02000832">
    <property type="protein sequence ID" value="KAF3552349.1"/>
    <property type="molecule type" value="Genomic_DNA"/>
</dbReference>
<comment type="caution">
    <text evidence="1">The sequence shown here is derived from an EMBL/GenBank/DDBJ whole genome shotgun (WGS) entry which is preliminary data.</text>
</comment>
<sequence>MPHLLFAGSSSVTAGEPQSSSVAKLLVRLLLHREIILLPCRALHFISHVRNLPQ</sequence>
<accession>A0A8S9LQ90</accession>
<evidence type="ECO:0000313" key="2">
    <source>
        <dbReference type="EMBL" id="KAF3552349.1"/>
    </source>
</evidence>
<reference evidence="1" key="1">
    <citation type="submission" date="2019-12" db="EMBL/GenBank/DDBJ databases">
        <title>Genome sequencing and annotation of Brassica cretica.</title>
        <authorList>
            <person name="Studholme D.J."/>
            <person name="Sarris P.F."/>
        </authorList>
    </citation>
    <scope>NUCLEOTIDE SEQUENCE</scope>
    <source>
        <strain evidence="1">PFS-102/07</strain>
        <tissue evidence="1">Leaf</tissue>
    </source>
</reference>
<dbReference type="Proteomes" id="UP000266723">
    <property type="component" value="Unassembled WGS sequence"/>
</dbReference>
<gene>
    <name evidence="2" type="ORF">DY000_02005169</name>
    <name evidence="1" type="ORF">F2Q70_00010460</name>
</gene>
<dbReference type="AlphaFoldDB" id="A0A8S9LQ90"/>
<reference evidence="2 3" key="3">
    <citation type="journal article" date="2020" name="BMC Genomics">
        <title>Intraspecific diversification of the crop wild relative Brassica cretica Lam. using demographic model selection.</title>
        <authorList>
            <person name="Kioukis A."/>
            <person name="Michalopoulou V.A."/>
            <person name="Briers L."/>
            <person name="Pirintsos S."/>
            <person name="Studholme D.J."/>
            <person name="Pavlidis P."/>
            <person name="Sarris P.F."/>
        </authorList>
    </citation>
    <scope>NUCLEOTIDE SEQUENCE [LARGE SCALE GENOMIC DNA]</scope>
    <source>
        <strain evidence="3">cv. PFS-1207/04</strain>
        <strain evidence="2">PFS-1207/04</strain>
    </source>
</reference>
<name>A0A8S9LQ90_BRACR</name>
<keyword evidence="3" id="KW-1185">Reference proteome</keyword>
<reference evidence="2" key="2">
    <citation type="submission" date="2019-12" db="EMBL/GenBank/DDBJ databases">
        <authorList>
            <person name="Studholme D.J."/>
            <person name="Sarris P."/>
        </authorList>
    </citation>
    <scope>NUCLEOTIDE SEQUENCE</scope>
    <source>
        <strain evidence="2">PFS-1207/04</strain>
        <tissue evidence="2">Leaf</tissue>
    </source>
</reference>
<proteinExistence type="predicted"/>
<evidence type="ECO:0000313" key="3">
    <source>
        <dbReference type="Proteomes" id="UP000266723"/>
    </source>
</evidence>
<protein>
    <submittedName>
        <fullName evidence="1">Uncharacterized protein</fullName>
    </submittedName>
</protein>
<organism evidence="1">
    <name type="scientific">Brassica cretica</name>
    <name type="common">Mustard</name>
    <dbReference type="NCBI Taxonomy" id="69181"/>
    <lineage>
        <taxon>Eukaryota</taxon>
        <taxon>Viridiplantae</taxon>
        <taxon>Streptophyta</taxon>
        <taxon>Embryophyta</taxon>
        <taxon>Tracheophyta</taxon>
        <taxon>Spermatophyta</taxon>
        <taxon>Magnoliopsida</taxon>
        <taxon>eudicotyledons</taxon>
        <taxon>Gunneridae</taxon>
        <taxon>Pentapetalae</taxon>
        <taxon>rosids</taxon>
        <taxon>malvids</taxon>
        <taxon>Brassicales</taxon>
        <taxon>Brassicaceae</taxon>
        <taxon>Brassiceae</taxon>
        <taxon>Brassica</taxon>
    </lineage>
</organism>